<reference evidence="2" key="1">
    <citation type="journal article" date="2024" name="Proc. Natl. Acad. Sci. U.S.A.">
        <title>Extraordinary preservation of gene collinearity over three hundred million years revealed in homosporous lycophytes.</title>
        <authorList>
            <person name="Li C."/>
            <person name="Wickell D."/>
            <person name="Kuo L.Y."/>
            <person name="Chen X."/>
            <person name="Nie B."/>
            <person name="Liao X."/>
            <person name="Peng D."/>
            <person name="Ji J."/>
            <person name="Jenkins J."/>
            <person name="Williams M."/>
            <person name="Shu S."/>
            <person name="Plott C."/>
            <person name="Barry K."/>
            <person name="Rajasekar S."/>
            <person name="Grimwood J."/>
            <person name="Han X."/>
            <person name="Sun S."/>
            <person name="Hou Z."/>
            <person name="He W."/>
            <person name="Dai G."/>
            <person name="Sun C."/>
            <person name="Schmutz J."/>
            <person name="Leebens-Mack J.H."/>
            <person name="Li F.W."/>
            <person name="Wang L."/>
        </authorList>
    </citation>
    <scope>NUCLEOTIDE SEQUENCE [LARGE SCALE GENOMIC DNA]</scope>
    <source>
        <strain evidence="2">cv. PW_Plant_1</strain>
    </source>
</reference>
<dbReference type="Proteomes" id="UP001162992">
    <property type="component" value="Chromosome 21"/>
</dbReference>
<gene>
    <name evidence="1" type="ORF">O6H91_21G031100</name>
</gene>
<evidence type="ECO:0000313" key="2">
    <source>
        <dbReference type="Proteomes" id="UP001162992"/>
    </source>
</evidence>
<protein>
    <submittedName>
        <fullName evidence="1">Uncharacterized protein</fullName>
    </submittedName>
</protein>
<dbReference type="EMBL" id="CM055112">
    <property type="protein sequence ID" value="KAJ7517598.1"/>
    <property type="molecule type" value="Genomic_DNA"/>
</dbReference>
<organism evidence="1 2">
    <name type="scientific">Diphasiastrum complanatum</name>
    <name type="common">Issler's clubmoss</name>
    <name type="synonym">Lycopodium complanatum</name>
    <dbReference type="NCBI Taxonomy" id="34168"/>
    <lineage>
        <taxon>Eukaryota</taxon>
        <taxon>Viridiplantae</taxon>
        <taxon>Streptophyta</taxon>
        <taxon>Embryophyta</taxon>
        <taxon>Tracheophyta</taxon>
        <taxon>Lycopodiopsida</taxon>
        <taxon>Lycopodiales</taxon>
        <taxon>Lycopodiaceae</taxon>
        <taxon>Lycopodioideae</taxon>
        <taxon>Diphasiastrum</taxon>
    </lineage>
</organism>
<sequence length="539" mass="59567">MNERERERGGGGGETEQSSSNEMSSKVVVAHAVIAPFPCHGHILPAISLAQILATKGLFITFVLSQHRITGPRSAASHLRSLQTSLASSFRLVAIPDPLPSHDLVCGVDEGLDSVAAEIERSQLMQQPFERLMHDLMAADTFPGAPVCIISDAWLSWTQETADKLHILRYVLYPSQPTVLAPLFYVPVLQAQGRLPLKASPAPDDVEACDEGLLVRIPNMPPLRNLDCHGLLLETYPKSLHDAYIRIWMIVHKAAGILINSFYELDTVPIDALRNPTLNPSKVDILTVGPLHSSATFVHPTSEAIDYRNVVSQEEKHCLQWLDSQSASSVLYISFGTIFLPSLAQVHELALGLEASEQSFIWMLRPPAGILCPSEEFDVSTILPEGFLSRIQKRGLIILNWAPQKLILSHPSTGAFLTHCGWNSTLESICMGVPTVAFPQFADQRMNCNLLVKQLKVGVEPHRRADELIDKAEVERVTRLMLTGKEGVEMRNRAKQWSSAAVKAVEKGGSSDRDLESFVMKMKQLSLKNLRMFQSATKL</sequence>
<keyword evidence="2" id="KW-1185">Reference proteome</keyword>
<comment type="caution">
    <text evidence="1">The sequence shown here is derived from an EMBL/GenBank/DDBJ whole genome shotgun (WGS) entry which is preliminary data.</text>
</comment>
<accession>A0ACC2AJ90</accession>
<name>A0ACC2AJ90_DIPCM</name>
<proteinExistence type="predicted"/>
<evidence type="ECO:0000313" key="1">
    <source>
        <dbReference type="EMBL" id="KAJ7517598.1"/>
    </source>
</evidence>